<evidence type="ECO:0000313" key="6">
    <source>
        <dbReference type="EMBL" id="MBJ6369742.1"/>
    </source>
</evidence>
<keyword evidence="4" id="KW-0597">Phosphoprotein</keyword>
<dbReference type="GO" id="GO:0043041">
    <property type="term" value="P:amino acid activation for nonribosomal peptide biosynthetic process"/>
    <property type="evidence" value="ECO:0007669"/>
    <property type="project" value="UniProtKB-ARBA"/>
</dbReference>
<dbReference type="Gene3D" id="3.30.300.30">
    <property type="match status" value="1"/>
</dbReference>
<dbReference type="EMBL" id="JAELVQ010000037">
    <property type="protein sequence ID" value="MBJ6369742.1"/>
    <property type="molecule type" value="Genomic_DNA"/>
</dbReference>
<evidence type="ECO:0000256" key="1">
    <source>
        <dbReference type="ARBA" id="ARBA00001957"/>
    </source>
</evidence>
<keyword evidence="7" id="KW-1185">Reference proteome</keyword>
<dbReference type="FunFam" id="3.30.300.30:FF:000010">
    <property type="entry name" value="Enterobactin synthetase component F"/>
    <property type="match status" value="1"/>
</dbReference>
<comment type="similarity">
    <text evidence="2">Belongs to the ATP-dependent AMP-binding enzyme family.</text>
</comment>
<evidence type="ECO:0000256" key="3">
    <source>
        <dbReference type="ARBA" id="ARBA00022450"/>
    </source>
</evidence>
<dbReference type="InterPro" id="IPR010060">
    <property type="entry name" value="NRPS_synth"/>
</dbReference>
<dbReference type="InterPro" id="IPR025110">
    <property type="entry name" value="AMP-bd_C"/>
</dbReference>
<dbReference type="InterPro" id="IPR006162">
    <property type="entry name" value="Ppantetheine_attach_site"/>
</dbReference>
<dbReference type="RefSeq" id="WP_199116868.1">
    <property type="nucleotide sequence ID" value="NZ_JAELVQ010000037.1"/>
</dbReference>
<dbReference type="Gene3D" id="1.10.1200.10">
    <property type="entry name" value="ACP-like"/>
    <property type="match status" value="1"/>
</dbReference>
<dbReference type="InterPro" id="IPR001242">
    <property type="entry name" value="Condensation_dom"/>
</dbReference>
<dbReference type="Gene3D" id="3.30.559.30">
    <property type="entry name" value="Nonribosomal peptide synthetase, condensation domain"/>
    <property type="match status" value="2"/>
</dbReference>
<protein>
    <submittedName>
        <fullName evidence="6">Amino acid adenylation domain-containing protein</fullName>
    </submittedName>
</protein>
<dbReference type="InterPro" id="IPR009081">
    <property type="entry name" value="PP-bd_ACP"/>
</dbReference>
<dbReference type="NCBIfam" id="TIGR01720">
    <property type="entry name" value="NRPS-para261"/>
    <property type="match status" value="1"/>
</dbReference>
<dbReference type="PROSITE" id="PS50075">
    <property type="entry name" value="CARRIER"/>
    <property type="match status" value="1"/>
</dbReference>
<dbReference type="PANTHER" id="PTHR45398">
    <property type="match status" value="1"/>
</dbReference>
<dbReference type="Gene3D" id="2.30.38.10">
    <property type="entry name" value="Luciferase, Domain 3"/>
    <property type="match status" value="1"/>
</dbReference>
<dbReference type="FunFam" id="3.40.50.980:FF:000001">
    <property type="entry name" value="Non-ribosomal peptide synthetase"/>
    <property type="match status" value="1"/>
</dbReference>
<comment type="caution">
    <text evidence="6">The sequence shown here is derived from an EMBL/GenBank/DDBJ whole genome shotgun (WGS) entry which is preliminary data.</text>
</comment>
<gene>
    <name evidence="6" type="ORF">JF259_16780</name>
</gene>
<dbReference type="CDD" id="cd05930">
    <property type="entry name" value="A_NRPS"/>
    <property type="match status" value="1"/>
</dbReference>
<dbReference type="Pfam" id="PF00550">
    <property type="entry name" value="PP-binding"/>
    <property type="match status" value="1"/>
</dbReference>
<organism evidence="6 7">
    <name type="scientific">Snuella sedimenti</name>
    <dbReference type="NCBI Taxonomy" id="2798802"/>
    <lineage>
        <taxon>Bacteria</taxon>
        <taxon>Pseudomonadati</taxon>
        <taxon>Bacteroidota</taxon>
        <taxon>Flavobacteriia</taxon>
        <taxon>Flavobacteriales</taxon>
        <taxon>Flavobacteriaceae</taxon>
        <taxon>Snuella</taxon>
    </lineage>
</organism>
<dbReference type="Proteomes" id="UP000610931">
    <property type="component" value="Unassembled WGS sequence"/>
</dbReference>
<evidence type="ECO:0000256" key="2">
    <source>
        <dbReference type="ARBA" id="ARBA00006432"/>
    </source>
</evidence>
<dbReference type="FunFam" id="1.10.1200.10:FF:000005">
    <property type="entry name" value="Nonribosomal peptide synthetase 1"/>
    <property type="match status" value="1"/>
</dbReference>
<dbReference type="InterPro" id="IPR036736">
    <property type="entry name" value="ACP-like_sf"/>
</dbReference>
<dbReference type="PROSITE" id="PS00012">
    <property type="entry name" value="PHOSPHOPANTETHEINE"/>
    <property type="match status" value="1"/>
</dbReference>
<keyword evidence="3" id="KW-0596">Phosphopantetheine</keyword>
<dbReference type="GO" id="GO:0044550">
    <property type="term" value="P:secondary metabolite biosynthetic process"/>
    <property type="evidence" value="ECO:0007669"/>
    <property type="project" value="UniProtKB-ARBA"/>
</dbReference>
<dbReference type="NCBIfam" id="TIGR01733">
    <property type="entry name" value="AA-adenyl-dom"/>
    <property type="match status" value="1"/>
</dbReference>
<comment type="cofactor">
    <cofactor evidence="1">
        <name>pantetheine 4'-phosphate</name>
        <dbReference type="ChEBI" id="CHEBI:47942"/>
    </cofactor>
</comment>
<accession>A0A8J7J4H8</accession>
<dbReference type="Pfam" id="PF00501">
    <property type="entry name" value="AMP-binding"/>
    <property type="match status" value="1"/>
</dbReference>
<dbReference type="InterPro" id="IPR023213">
    <property type="entry name" value="CAT-like_dom_sf"/>
</dbReference>
<dbReference type="SUPFAM" id="SSF56801">
    <property type="entry name" value="Acetyl-CoA synthetase-like"/>
    <property type="match status" value="1"/>
</dbReference>
<feature type="domain" description="Carrier" evidence="5">
    <location>
        <begin position="1032"/>
        <end position="1106"/>
    </location>
</feature>
<dbReference type="CDD" id="cd19534">
    <property type="entry name" value="E_NRPS"/>
    <property type="match status" value="1"/>
</dbReference>
<evidence type="ECO:0000259" key="5">
    <source>
        <dbReference type="PROSITE" id="PS50075"/>
    </source>
</evidence>
<dbReference type="SUPFAM" id="SSF52777">
    <property type="entry name" value="CoA-dependent acyltransferases"/>
    <property type="match status" value="4"/>
</dbReference>
<dbReference type="CDD" id="cd19531">
    <property type="entry name" value="LCL_NRPS-like"/>
    <property type="match status" value="1"/>
</dbReference>
<reference evidence="6" key="1">
    <citation type="submission" date="2020-12" db="EMBL/GenBank/DDBJ databases">
        <title>Snuella sp. nov., isolated from sediment in Incheon.</title>
        <authorList>
            <person name="Kim W."/>
        </authorList>
    </citation>
    <scope>NUCLEOTIDE SEQUENCE</scope>
    <source>
        <strain evidence="6">CAU 1569</strain>
    </source>
</reference>
<dbReference type="InterPro" id="IPR000873">
    <property type="entry name" value="AMP-dep_synth/lig_dom"/>
</dbReference>
<dbReference type="SUPFAM" id="SSF47336">
    <property type="entry name" value="ACP-like"/>
    <property type="match status" value="1"/>
</dbReference>
<dbReference type="Gene3D" id="3.40.50.980">
    <property type="match status" value="2"/>
</dbReference>
<proteinExistence type="inferred from homology"/>
<evidence type="ECO:0000313" key="7">
    <source>
        <dbReference type="Proteomes" id="UP000610931"/>
    </source>
</evidence>
<dbReference type="GO" id="GO:0003824">
    <property type="term" value="F:catalytic activity"/>
    <property type="evidence" value="ECO:0007669"/>
    <property type="project" value="InterPro"/>
</dbReference>
<dbReference type="PANTHER" id="PTHR45398:SF1">
    <property type="entry name" value="ENZYME, PUTATIVE (JCVI)-RELATED"/>
    <property type="match status" value="1"/>
</dbReference>
<dbReference type="InterPro" id="IPR045851">
    <property type="entry name" value="AMP-bd_C_sf"/>
</dbReference>
<dbReference type="Pfam" id="PF13193">
    <property type="entry name" value="AMP-binding_C"/>
    <property type="match status" value="1"/>
</dbReference>
<dbReference type="Gene3D" id="3.30.559.10">
    <property type="entry name" value="Chloramphenicol acetyltransferase-like domain"/>
    <property type="match status" value="2"/>
</dbReference>
<dbReference type="InterPro" id="IPR010071">
    <property type="entry name" value="AA_adenyl_dom"/>
</dbReference>
<evidence type="ECO:0000256" key="4">
    <source>
        <dbReference type="ARBA" id="ARBA00022553"/>
    </source>
</evidence>
<name>A0A8J7J4H8_9FLAO</name>
<dbReference type="Pfam" id="PF00668">
    <property type="entry name" value="Condensation"/>
    <property type="match status" value="2"/>
</dbReference>
<dbReference type="FunFam" id="3.40.50.12780:FF:000012">
    <property type="entry name" value="Non-ribosomal peptide synthetase"/>
    <property type="match status" value="1"/>
</dbReference>
<sequence>MRNILNILKKANDKGVIISYENEKLLVNILDNKEIDHDFLQVLKNEKENLIKYFQNHGSKTTVSSVQKLIRPERIPLSFSQERLWFLDKLQGGSLEYHVPMVLRFHGVLAKAHIEAAFQDVVNRHEVLRTIYLEDEDGKGYQKILPKDKWFLKHITQYLEDEALDTVIINEINAPFDLSKDHMVRATLIRINEDEYVLVLVTHHIASDGWSLSIFINELVAYYQHYKEGKPLNLEPLEIQYGDYSVWQRNYLKGEVLENKLSYWKEKLTGACGVDFPSDYKITGIRSYEGARYSHQINYEVLRGLKQVCQHEEVTLFMILLASFKVLLYRYSGQDDITIASPIANRSQAEIETLIGFFLNPLVLRSDLSGTPEFKELLHRVKKTLLGAYIHQDIPYEKVIGIIEDERNLNSRSAIQDIVFVLQNTEKVADVELDELQLFEEPISEVKVDYNLHFSAQETSEGINFVVTYSKELYALETIERFMKHYENILKAIIKNPTTKIHELEMLTKQDISLLNGFNDTKTNYNLDQTVVDLFEEQVEKTPNNIALIDGNSKYTYKELNVKANQLAHYLRSQYKVKPNDLIGIMMNRSEWMIISILGILKSGAAYVPIDIDYPESRKQFIIEDSGLSLMLINSESLFDILEFETQALSIDIEFESIPNTSEQKRNPLAIAKSNHLVYAIYTSGSTGKPKGVMIEHSNLVNTILDQKERIEVTENDCLSQFVSLTFDVSCSEIFTSLVSGASLLLLSVELIKNGENFIDYLQENKVSVVSMPSSYLMSLTYERLGFLRALKVGGEVVNINIVLKCAKNIDVYNEYGLTECTIVSSIYKIKASDEDRKQLPIGKPIANTEIFILGNHEELLPVGVVGELCISGAGLSRGYINNGALNREKFIHNPYREGELLYKTGDLARWLPDGNIDFIGRKDYQVKIRGNRIELGEIETVLQNAPHIIQAVVLVRESEILGKRLVGYITTEEMYDKATVQSFLEERLPQYMLPSLLVELETMPLNQNGKIDRKQIPEADLTELKTTSYVAPISKTEMTLVNLWEDLLNVSKVGIDDNFFELGGDSIITIQLVSRAKREGYYFTPKDAFENQTIRLLANFLENKFENEVVTEQGLLHGSFELTPVQNWFFDNEFPEMAHYNQSLLLDVTKKVSRTDLVKIIDILVDHHDAFRLQFEKKEGKWEQYYTVQNGELVYESIQTVSKEKLSETITEICNRAQKSLALDGGDLVRFVFIETPENENANRLFIAAHHLVIDAVSWRILLDDLGECLTQLAAGKEFDLGQKGSSYRQFNSALIKYAESEAMETQISYWKNVANGLLKLPVDMEGEKSLLKDVEHFNISLSQEVTKLLIKEANKAYNTEINDLLLSGLASCVGAYFNTSKVMVGLEGHGREDIFNAIDVTGTIGWFTSFYPLQIDINTVRNTSDLIKSTKEQLRLIPDKGMGYGVLRYFHPSEEVRETLANVPWDIGFNYFGQFDNTMSGGTSEWLIRSTESIGENLSPQTPFRTRLEINCSITGGQLHIVFGYSPREYQQETIVAIAEGYIQKLQEIVQHCCEKGGVDFTPADYGLNGKIDYKELEEFLESDEIEGDEILKF</sequence>